<protein>
    <submittedName>
        <fullName evidence="2">Uncharacterized protein</fullName>
    </submittedName>
</protein>
<keyword evidence="3" id="KW-1185">Reference proteome</keyword>
<dbReference type="RefSeq" id="WP_080806247.1">
    <property type="nucleotide sequence ID" value="NZ_CP021983.2"/>
</dbReference>
<keyword evidence="1" id="KW-0472">Membrane</keyword>
<organism evidence="2 3">
    <name type="scientific">Halomicronema hongdechloris C2206</name>
    <dbReference type="NCBI Taxonomy" id="1641165"/>
    <lineage>
        <taxon>Bacteria</taxon>
        <taxon>Bacillati</taxon>
        <taxon>Cyanobacteriota</taxon>
        <taxon>Cyanophyceae</taxon>
        <taxon>Nodosilineales</taxon>
        <taxon>Nodosilineaceae</taxon>
        <taxon>Halomicronema</taxon>
    </lineage>
</organism>
<gene>
    <name evidence="2" type="ORF">XM38_009860</name>
</gene>
<feature type="transmembrane region" description="Helical" evidence="1">
    <location>
        <begin position="184"/>
        <end position="202"/>
    </location>
</feature>
<dbReference type="EMBL" id="CP021983">
    <property type="protein sequence ID" value="ASC70056.1"/>
    <property type="molecule type" value="Genomic_DNA"/>
</dbReference>
<proteinExistence type="predicted"/>
<accession>A0A1Z3HIG5</accession>
<feature type="transmembrane region" description="Helical" evidence="1">
    <location>
        <begin position="133"/>
        <end position="154"/>
    </location>
</feature>
<evidence type="ECO:0000313" key="3">
    <source>
        <dbReference type="Proteomes" id="UP000191901"/>
    </source>
</evidence>
<dbReference type="STRING" id="1641165.XM38_04490"/>
<dbReference type="AlphaFoldDB" id="A0A1Z3HIG5"/>
<dbReference type="OrthoDB" id="422905at2"/>
<reference evidence="2 3" key="1">
    <citation type="journal article" date="2016" name="Biochim. Biophys. Acta">
        <title>Characterization of red-shifted phycobilisomes isolated from the chlorophyll f-containing cyanobacterium Halomicronema hongdechloris.</title>
        <authorList>
            <person name="Li Y."/>
            <person name="Lin Y."/>
            <person name="Garvey C.J."/>
            <person name="Birch D."/>
            <person name="Corkery R.W."/>
            <person name="Loughlin P.C."/>
            <person name="Scheer H."/>
            <person name="Willows R.D."/>
            <person name="Chen M."/>
        </authorList>
    </citation>
    <scope>NUCLEOTIDE SEQUENCE [LARGE SCALE GENOMIC DNA]</scope>
    <source>
        <strain evidence="2 3">C2206</strain>
    </source>
</reference>
<name>A0A1Z3HIG5_9CYAN</name>
<evidence type="ECO:0000256" key="1">
    <source>
        <dbReference type="SAM" id="Phobius"/>
    </source>
</evidence>
<keyword evidence="1" id="KW-1133">Transmembrane helix</keyword>
<dbReference type="KEGG" id="hhg:XM38_009860"/>
<feature type="transmembrane region" description="Helical" evidence="1">
    <location>
        <begin position="106"/>
        <end position="127"/>
    </location>
</feature>
<feature type="transmembrane region" description="Helical" evidence="1">
    <location>
        <begin position="50"/>
        <end position="71"/>
    </location>
</feature>
<feature type="transmembrane region" description="Helical" evidence="1">
    <location>
        <begin position="77"/>
        <end position="99"/>
    </location>
</feature>
<feature type="transmembrane region" description="Helical" evidence="1">
    <location>
        <begin position="161"/>
        <end position="178"/>
    </location>
</feature>
<dbReference type="Proteomes" id="UP000191901">
    <property type="component" value="Chromosome"/>
</dbReference>
<keyword evidence="1" id="KW-0812">Transmembrane</keyword>
<evidence type="ECO:0000313" key="2">
    <source>
        <dbReference type="EMBL" id="ASC70056.1"/>
    </source>
</evidence>
<sequence length="233" mass="26574">MQRFFGSDTPILQTKQAHLDVQDLCGLLRVRWGVGQRTLLSWMYTRIDQVFLVWGWMAGIIFLTPYCFPGLSWSQQAIAWSSLTVVGTGLMAGLAWYWVRVERLRWVVYCWAALMMLGIGLTDYGIFASVPVILMNLCQLWLGLSGAGYVVTGIGMRSRSFLLVAGLHLLALPLLHWWPAEQFLITGIVIAGSLFGLAELQWDMRPPQDSDWLSERELAFNQAQQRQRRLSYK</sequence>